<proteinExistence type="predicted"/>
<dbReference type="Gene3D" id="3.40.50.10490">
    <property type="entry name" value="Glucose-6-phosphate isomerase like protein, domain 1"/>
    <property type="match status" value="1"/>
</dbReference>
<dbReference type="GO" id="GO:1901135">
    <property type="term" value="P:carbohydrate derivative metabolic process"/>
    <property type="evidence" value="ECO:0007669"/>
    <property type="project" value="InterPro"/>
</dbReference>
<feature type="coiled-coil region" evidence="1">
    <location>
        <begin position="12"/>
        <end position="39"/>
    </location>
</feature>
<evidence type="ECO:0000313" key="3">
    <source>
        <dbReference type="EMBL" id="MBB5174146.1"/>
    </source>
</evidence>
<dbReference type="GO" id="GO:0097367">
    <property type="term" value="F:carbohydrate derivative binding"/>
    <property type="evidence" value="ECO:0007669"/>
    <property type="project" value="InterPro"/>
</dbReference>
<evidence type="ECO:0000259" key="2">
    <source>
        <dbReference type="Pfam" id="PF13580"/>
    </source>
</evidence>
<dbReference type="InterPro" id="IPR046348">
    <property type="entry name" value="SIS_dom_sf"/>
</dbReference>
<accession>A0A840QRN9</accession>
<dbReference type="SUPFAM" id="SSF53697">
    <property type="entry name" value="SIS domain"/>
    <property type="match status" value="1"/>
</dbReference>
<dbReference type="Proteomes" id="UP000551878">
    <property type="component" value="Unassembled WGS sequence"/>
</dbReference>
<dbReference type="AlphaFoldDB" id="A0A840QRN9"/>
<sequence length="80" mass="8982">MMARNDLEQRSEKNVETYLNNLEEKLKLLKKEQEDVLETVAGKMSDLIEQGGVIHLFGAGHSHILAEEVFYRAGGLVPIS</sequence>
<keyword evidence="1" id="KW-0175">Coiled coil</keyword>
<evidence type="ECO:0000256" key="1">
    <source>
        <dbReference type="SAM" id="Coils"/>
    </source>
</evidence>
<organism evidence="3 4">
    <name type="scientific">Texcoconibacillus texcoconensis</name>
    <dbReference type="NCBI Taxonomy" id="1095777"/>
    <lineage>
        <taxon>Bacteria</taxon>
        <taxon>Bacillati</taxon>
        <taxon>Bacillota</taxon>
        <taxon>Bacilli</taxon>
        <taxon>Bacillales</taxon>
        <taxon>Bacillaceae</taxon>
        <taxon>Texcoconibacillus</taxon>
    </lineage>
</organism>
<protein>
    <submittedName>
        <fullName evidence="3">Putative phosphosugar-binding protein</fullName>
    </submittedName>
</protein>
<name>A0A840QRN9_9BACI</name>
<dbReference type="Pfam" id="PF13580">
    <property type="entry name" value="SIS_2"/>
    <property type="match status" value="1"/>
</dbReference>
<comment type="caution">
    <text evidence="3">The sequence shown here is derived from an EMBL/GenBank/DDBJ whole genome shotgun (WGS) entry which is preliminary data.</text>
</comment>
<keyword evidence="4" id="KW-1185">Reference proteome</keyword>
<evidence type="ECO:0000313" key="4">
    <source>
        <dbReference type="Proteomes" id="UP000551878"/>
    </source>
</evidence>
<dbReference type="InterPro" id="IPR001347">
    <property type="entry name" value="SIS_dom"/>
</dbReference>
<dbReference type="EMBL" id="JACHHB010000010">
    <property type="protein sequence ID" value="MBB5174146.1"/>
    <property type="molecule type" value="Genomic_DNA"/>
</dbReference>
<gene>
    <name evidence="3" type="ORF">HNQ41_002340</name>
</gene>
<feature type="domain" description="SIS" evidence="2">
    <location>
        <begin position="17"/>
        <end position="79"/>
    </location>
</feature>
<reference evidence="3 4" key="1">
    <citation type="submission" date="2020-08" db="EMBL/GenBank/DDBJ databases">
        <title>Genomic Encyclopedia of Type Strains, Phase IV (KMG-IV): sequencing the most valuable type-strain genomes for metagenomic binning, comparative biology and taxonomic classification.</title>
        <authorList>
            <person name="Goeker M."/>
        </authorList>
    </citation>
    <scope>NUCLEOTIDE SEQUENCE [LARGE SCALE GENOMIC DNA]</scope>
    <source>
        <strain evidence="3 4">DSM 24696</strain>
    </source>
</reference>